<organism evidence="2 3">
    <name type="scientific">Flavonifractor plautii</name>
    <name type="common">Fusobacterium plautii</name>
    <dbReference type="NCBI Taxonomy" id="292800"/>
    <lineage>
        <taxon>Bacteria</taxon>
        <taxon>Bacillati</taxon>
        <taxon>Bacillota</taxon>
        <taxon>Clostridia</taxon>
        <taxon>Eubacteriales</taxon>
        <taxon>Oscillospiraceae</taxon>
        <taxon>Flavonifractor</taxon>
    </lineage>
</organism>
<dbReference type="PANTHER" id="PTHR43236">
    <property type="entry name" value="ANTITOXIN HIGA1"/>
    <property type="match status" value="1"/>
</dbReference>
<protein>
    <submittedName>
        <fullName evidence="2">ImmA/IrrE family metallo-endopeptidase</fullName>
    </submittedName>
</protein>
<proteinExistence type="predicted"/>
<dbReference type="Gene3D" id="1.10.10.2910">
    <property type="match status" value="1"/>
</dbReference>
<evidence type="ECO:0000313" key="3">
    <source>
        <dbReference type="Proteomes" id="UP000434475"/>
    </source>
</evidence>
<feature type="domain" description="IrrE N-terminal-like" evidence="1">
    <location>
        <begin position="26"/>
        <end position="139"/>
    </location>
</feature>
<dbReference type="InterPro" id="IPR052345">
    <property type="entry name" value="Rad_response_metalloprotease"/>
</dbReference>
<dbReference type="EMBL" id="WKPR01000022">
    <property type="protein sequence ID" value="MSB21406.1"/>
    <property type="molecule type" value="Genomic_DNA"/>
</dbReference>
<evidence type="ECO:0000313" key="2">
    <source>
        <dbReference type="EMBL" id="MSB21406.1"/>
    </source>
</evidence>
<name>A0A6I2R8B1_FLAPL</name>
<dbReference type="InterPro" id="IPR010359">
    <property type="entry name" value="IrrE_HExxH"/>
</dbReference>
<comment type="caution">
    <text evidence="2">The sequence shown here is derived from an EMBL/GenBank/DDBJ whole genome shotgun (WGS) entry which is preliminary data.</text>
</comment>
<dbReference type="PANTHER" id="PTHR43236:SF1">
    <property type="entry name" value="BLL7220 PROTEIN"/>
    <property type="match status" value="1"/>
</dbReference>
<dbReference type="AlphaFoldDB" id="A0A6I2R8B1"/>
<sequence>MPNSKAIADGLARKHGTRDPFRIAQEMGFIVVLAPLVEMRGFQQRAKRRRLIYINSDLDEQQQRLVCAHELAHHLIHKGLNRIFMDRNTEVVTQKFENQANLFASELIYSDHELQPFLSMGTPAAAAYMGVNYTIAERRMGEVEPTFQEE</sequence>
<dbReference type="RefSeq" id="WP_172697936.1">
    <property type="nucleotide sequence ID" value="NZ_WKPR01000022.1"/>
</dbReference>
<gene>
    <name evidence="2" type="ORF">GKE97_18080</name>
</gene>
<dbReference type="Proteomes" id="UP000434475">
    <property type="component" value="Unassembled WGS sequence"/>
</dbReference>
<accession>A0A6I2R8B1</accession>
<reference evidence="2 3" key="1">
    <citation type="journal article" date="2019" name="Nat. Med.">
        <title>A library of human gut bacterial isolates paired with longitudinal multiomics data enables mechanistic microbiome research.</title>
        <authorList>
            <person name="Poyet M."/>
            <person name="Groussin M."/>
            <person name="Gibbons S.M."/>
            <person name="Avila-Pacheco J."/>
            <person name="Jiang X."/>
            <person name="Kearney S.M."/>
            <person name="Perrotta A.R."/>
            <person name="Berdy B."/>
            <person name="Zhao S."/>
            <person name="Lieberman T.D."/>
            <person name="Swanson P.K."/>
            <person name="Smith M."/>
            <person name="Roesemann S."/>
            <person name="Alexander J.E."/>
            <person name="Rich S.A."/>
            <person name="Livny J."/>
            <person name="Vlamakis H."/>
            <person name="Clish C."/>
            <person name="Bullock K."/>
            <person name="Deik A."/>
            <person name="Scott J."/>
            <person name="Pierce K.A."/>
            <person name="Xavier R.J."/>
            <person name="Alm E.J."/>
        </authorList>
    </citation>
    <scope>NUCLEOTIDE SEQUENCE [LARGE SCALE GENOMIC DNA]</scope>
    <source>
        <strain evidence="2 3">BIOML-A2</strain>
    </source>
</reference>
<dbReference type="Pfam" id="PF06114">
    <property type="entry name" value="Peptidase_M78"/>
    <property type="match status" value="1"/>
</dbReference>
<evidence type="ECO:0000259" key="1">
    <source>
        <dbReference type="Pfam" id="PF06114"/>
    </source>
</evidence>